<dbReference type="OrthoDB" id="5423818at2759"/>
<dbReference type="GeneID" id="25797232"/>
<dbReference type="Pfam" id="PF00172">
    <property type="entry name" value="Zn_clus"/>
    <property type="match status" value="1"/>
</dbReference>
<reference evidence="7 8" key="1">
    <citation type="journal article" date="2011" name="Genome Biol.">
        <title>Comparative genome sequence analysis underscores mycoparasitism as the ancestral life style of Trichoderma.</title>
        <authorList>
            <person name="Kubicek C.P."/>
            <person name="Herrera-Estrella A."/>
            <person name="Seidl-Seiboth V."/>
            <person name="Martinez D.A."/>
            <person name="Druzhinina I.S."/>
            <person name="Thon M."/>
            <person name="Zeilinger S."/>
            <person name="Casas-Flores S."/>
            <person name="Horwitz B.A."/>
            <person name="Mukherjee P.K."/>
            <person name="Mukherjee M."/>
            <person name="Kredics L."/>
            <person name="Alcaraz L.D."/>
            <person name="Aerts A."/>
            <person name="Antal Z."/>
            <person name="Atanasova L."/>
            <person name="Cervantes-Badillo M.G."/>
            <person name="Challacombe J."/>
            <person name="Chertkov O."/>
            <person name="McCluskey K."/>
            <person name="Coulpier F."/>
            <person name="Deshpande N."/>
            <person name="von Doehren H."/>
            <person name="Ebbole D.J."/>
            <person name="Esquivel-Naranjo E.U."/>
            <person name="Fekete E."/>
            <person name="Flipphi M."/>
            <person name="Glaser F."/>
            <person name="Gomez-Rodriguez E.Y."/>
            <person name="Gruber S."/>
            <person name="Han C."/>
            <person name="Henrissat B."/>
            <person name="Hermosa R."/>
            <person name="Hernandez-Onate M."/>
            <person name="Karaffa L."/>
            <person name="Kosti I."/>
            <person name="Le Crom S."/>
            <person name="Lindquist E."/>
            <person name="Lucas S."/>
            <person name="Luebeck M."/>
            <person name="Luebeck P.S."/>
            <person name="Margeot A."/>
            <person name="Metz B."/>
            <person name="Misra M."/>
            <person name="Nevalainen H."/>
            <person name="Omann M."/>
            <person name="Packer N."/>
            <person name="Perrone G."/>
            <person name="Uresti-Rivera E.E."/>
            <person name="Salamov A."/>
            <person name="Schmoll M."/>
            <person name="Seiboth B."/>
            <person name="Shapiro H."/>
            <person name="Sukno S."/>
            <person name="Tamayo-Ramos J.A."/>
            <person name="Tisch D."/>
            <person name="Wiest A."/>
            <person name="Wilkinson H.H."/>
            <person name="Zhang M."/>
            <person name="Coutinho P.M."/>
            <person name="Kenerley C.M."/>
            <person name="Monte E."/>
            <person name="Baker S.E."/>
            <person name="Grigoriev I.V."/>
        </authorList>
    </citation>
    <scope>NUCLEOTIDE SEQUENCE [LARGE SCALE GENOMIC DNA]</scope>
    <source>
        <strain evidence="8">Gv29-8 / FGSC 10586</strain>
    </source>
</reference>
<name>G9MXN3_HYPVG</name>
<feature type="domain" description="Zn(2)-C6 fungal-type" evidence="6">
    <location>
        <begin position="53"/>
        <end position="83"/>
    </location>
</feature>
<evidence type="ECO:0000313" key="7">
    <source>
        <dbReference type="EMBL" id="EHK20645.1"/>
    </source>
</evidence>
<dbReference type="InParanoid" id="G9MXN3"/>
<dbReference type="OMA" id="EWIFAET"/>
<keyword evidence="4" id="KW-0804">Transcription</keyword>
<dbReference type="GO" id="GO:0008270">
    <property type="term" value="F:zinc ion binding"/>
    <property type="evidence" value="ECO:0007669"/>
    <property type="project" value="InterPro"/>
</dbReference>
<dbReference type="RefSeq" id="XP_013954843.1">
    <property type="nucleotide sequence ID" value="XM_014099368.1"/>
</dbReference>
<keyword evidence="5" id="KW-0539">Nucleus</keyword>
<dbReference type="AlphaFoldDB" id="G9MXN3"/>
<proteinExistence type="predicted"/>
<organism evidence="7 8">
    <name type="scientific">Hypocrea virens (strain Gv29-8 / FGSC 10586)</name>
    <name type="common">Gliocladium virens</name>
    <name type="synonym">Trichoderma virens</name>
    <dbReference type="NCBI Taxonomy" id="413071"/>
    <lineage>
        <taxon>Eukaryota</taxon>
        <taxon>Fungi</taxon>
        <taxon>Dikarya</taxon>
        <taxon>Ascomycota</taxon>
        <taxon>Pezizomycotina</taxon>
        <taxon>Sordariomycetes</taxon>
        <taxon>Hypocreomycetidae</taxon>
        <taxon>Hypocreales</taxon>
        <taxon>Hypocreaceae</taxon>
        <taxon>Trichoderma</taxon>
    </lineage>
</organism>
<evidence type="ECO:0000256" key="5">
    <source>
        <dbReference type="ARBA" id="ARBA00023242"/>
    </source>
</evidence>
<dbReference type="SMART" id="SM00066">
    <property type="entry name" value="GAL4"/>
    <property type="match status" value="1"/>
</dbReference>
<evidence type="ECO:0000256" key="4">
    <source>
        <dbReference type="ARBA" id="ARBA00023163"/>
    </source>
</evidence>
<dbReference type="Gene3D" id="4.10.240.10">
    <property type="entry name" value="Zn(2)-C6 fungal-type DNA-binding domain"/>
    <property type="match status" value="1"/>
</dbReference>
<dbReference type="PROSITE" id="PS50048">
    <property type="entry name" value="ZN2_CY6_FUNGAL_2"/>
    <property type="match status" value="1"/>
</dbReference>
<dbReference type="HOGENOM" id="CLU_044368_2_0_1"/>
<keyword evidence="3" id="KW-0805">Transcription regulation</keyword>
<evidence type="ECO:0000256" key="3">
    <source>
        <dbReference type="ARBA" id="ARBA00023015"/>
    </source>
</evidence>
<dbReference type="PANTHER" id="PTHR47660">
    <property type="entry name" value="TRANSCRIPTION FACTOR WITH C2H2 AND ZN(2)-CYS(6) DNA BINDING DOMAIN (EUROFUNG)-RELATED-RELATED"/>
    <property type="match status" value="1"/>
</dbReference>
<keyword evidence="2" id="KW-0862">Zinc</keyword>
<evidence type="ECO:0000256" key="2">
    <source>
        <dbReference type="ARBA" id="ARBA00022833"/>
    </source>
</evidence>
<dbReference type="InterPro" id="IPR001138">
    <property type="entry name" value="Zn2Cys6_DnaBD"/>
</dbReference>
<dbReference type="Proteomes" id="UP000007115">
    <property type="component" value="Unassembled WGS sequence"/>
</dbReference>
<evidence type="ECO:0000256" key="1">
    <source>
        <dbReference type="ARBA" id="ARBA00022723"/>
    </source>
</evidence>
<dbReference type="CDD" id="cd00067">
    <property type="entry name" value="GAL4"/>
    <property type="match status" value="1"/>
</dbReference>
<comment type="caution">
    <text evidence="7">The sequence shown here is derived from an EMBL/GenBank/DDBJ whole genome shotgun (WGS) entry which is preliminary data.</text>
</comment>
<dbReference type="InterPro" id="IPR036864">
    <property type="entry name" value="Zn2-C6_fun-type_DNA-bd_sf"/>
</dbReference>
<dbReference type="EMBL" id="ABDF02000078">
    <property type="protein sequence ID" value="EHK20645.1"/>
    <property type="molecule type" value="Genomic_DNA"/>
</dbReference>
<dbReference type="PROSITE" id="PS00463">
    <property type="entry name" value="ZN2_CY6_FUNGAL_1"/>
    <property type="match status" value="1"/>
</dbReference>
<dbReference type="GO" id="GO:0000981">
    <property type="term" value="F:DNA-binding transcription factor activity, RNA polymerase II-specific"/>
    <property type="evidence" value="ECO:0007669"/>
    <property type="project" value="InterPro"/>
</dbReference>
<accession>G9MXN3</accession>
<dbReference type="STRING" id="413071.G9MXN3"/>
<dbReference type="VEuPathDB" id="FungiDB:TRIVIDRAFT_69347"/>
<keyword evidence="1" id="KW-0479">Metal-binding</keyword>
<gene>
    <name evidence="7" type="ORF">TRIVIDRAFT_69347</name>
</gene>
<dbReference type="SUPFAM" id="SSF57701">
    <property type="entry name" value="Zn2/Cys6 DNA-binding domain"/>
    <property type="match status" value="1"/>
</dbReference>
<protein>
    <recommendedName>
        <fullName evidence="6">Zn(2)-C6 fungal-type domain-containing protein</fullName>
    </recommendedName>
</protein>
<evidence type="ECO:0000313" key="8">
    <source>
        <dbReference type="Proteomes" id="UP000007115"/>
    </source>
</evidence>
<sequence>MERPAPRAVDQAPPTFLSFCTICQKPFTQEYSFSRHVSYCRRANAKRKNRPRACLGCHTSKIKCSLAKPQCSRCQAQGLDCTYDRPMRRPLTVDASIIDGQQSNHTSADNLPPSEPHIIETFHSATTPLANEISAFNTTREVDECAPSCPSGSKLTSSATIPSAGQPIVESVPLTAYRSDLLDSSSSMALENIHPGSLSSNFAVDQLTHAIHAFPQMMMRRQTFPPFIHAHWHMPEMPETLANCMSIAQIYATRTPETRPFLWRMIGAELQRFQGEAQSASVYSLQHFLQAIMQFIIMAITDQDTIALSWAPKLIQTFHILCTRTRSLLGGNCFTYSGESIPDATWEEWIFAETRRRIICLWFFMSRIISPSAGSSFMRAYPLSGD</sequence>
<dbReference type="eggNOG" id="ENOG502S073">
    <property type="taxonomic scope" value="Eukaryota"/>
</dbReference>
<keyword evidence="8" id="KW-1185">Reference proteome</keyword>
<evidence type="ECO:0000259" key="6">
    <source>
        <dbReference type="PROSITE" id="PS50048"/>
    </source>
</evidence>